<evidence type="ECO:0000256" key="1">
    <source>
        <dbReference type="ARBA" id="ARBA00022679"/>
    </source>
</evidence>
<dbReference type="AlphaFoldDB" id="A0A2M7BG58"/>
<evidence type="ECO:0000313" key="5">
    <source>
        <dbReference type="Proteomes" id="UP000230399"/>
    </source>
</evidence>
<dbReference type="InterPro" id="IPR014729">
    <property type="entry name" value="Rossmann-like_a/b/a_fold"/>
</dbReference>
<dbReference type="Proteomes" id="UP000230399">
    <property type="component" value="Unassembled WGS sequence"/>
</dbReference>
<name>A0A2M7BG58_9BACT</name>
<dbReference type="InterPro" id="IPR004821">
    <property type="entry name" value="Cyt_trans-like"/>
</dbReference>
<reference evidence="5" key="1">
    <citation type="submission" date="2017-09" db="EMBL/GenBank/DDBJ databases">
        <title>Depth-based differentiation of microbial function through sediment-hosted aquifers and enrichment of novel symbionts in the deep terrestrial subsurface.</title>
        <authorList>
            <person name="Probst A.J."/>
            <person name="Ladd B."/>
            <person name="Jarett J.K."/>
            <person name="Geller-Mcgrath D.E."/>
            <person name="Sieber C.M.K."/>
            <person name="Emerson J.B."/>
            <person name="Anantharaman K."/>
            <person name="Thomas B.C."/>
            <person name="Malmstrom R."/>
            <person name="Stieglmeier M."/>
            <person name="Klingl A."/>
            <person name="Woyke T."/>
            <person name="Ryan C.M."/>
            <person name="Banfield J.F."/>
        </authorList>
    </citation>
    <scope>NUCLEOTIDE SEQUENCE [LARGE SCALE GENOMIC DNA]</scope>
</reference>
<dbReference type="EMBL" id="PEVD01000009">
    <property type="protein sequence ID" value="PIV02069.1"/>
    <property type="molecule type" value="Genomic_DNA"/>
</dbReference>
<evidence type="ECO:0000259" key="3">
    <source>
        <dbReference type="Pfam" id="PF01467"/>
    </source>
</evidence>
<dbReference type="PANTHER" id="PTHR43793:SF1">
    <property type="entry name" value="FAD SYNTHASE"/>
    <property type="match status" value="1"/>
</dbReference>
<keyword evidence="1" id="KW-0808">Transferase</keyword>
<dbReference type="Pfam" id="PF01467">
    <property type="entry name" value="CTP_transf_like"/>
    <property type="match status" value="1"/>
</dbReference>
<evidence type="ECO:0000256" key="2">
    <source>
        <dbReference type="ARBA" id="ARBA00022695"/>
    </source>
</evidence>
<proteinExistence type="predicted"/>
<dbReference type="SUPFAM" id="SSF52374">
    <property type="entry name" value="Nucleotidylyl transferase"/>
    <property type="match status" value="1"/>
</dbReference>
<organism evidence="4 5">
    <name type="scientific">Candidatus Shapirobacteria bacterium CG03_land_8_20_14_0_80_40_19</name>
    <dbReference type="NCBI Taxonomy" id="1974880"/>
    <lineage>
        <taxon>Bacteria</taxon>
        <taxon>Candidatus Shapironibacteriota</taxon>
    </lineage>
</organism>
<sequence>MGKIKEFHELTETCRSLRKKGKKIGLVTGCFDVFHIGHVKFLEFARSQVDCLIVGLESDNSIKVNKGQGRPIFKYLQRAEVLASLRVVDFIFEIKNNVKFDSNNPPKVYLSILEQLRPYALISSPCDKYLENKKKDAEKVGAKLILFHKNLNISSTETIKKIKLLN</sequence>
<dbReference type="InterPro" id="IPR050385">
    <property type="entry name" value="Archaeal_FAD_synthase"/>
</dbReference>
<keyword evidence="2" id="KW-0548">Nucleotidyltransferase</keyword>
<dbReference type="GO" id="GO:0016779">
    <property type="term" value="F:nucleotidyltransferase activity"/>
    <property type="evidence" value="ECO:0007669"/>
    <property type="project" value="UniProtKB-KW"/>
</dbReference>
<dbReference type="NCBIfam" id="TIGR00125">
    <property type="entry name" value="cyt_tran_rel"/>
    <property type="match status" value="1"/>
</dbReference>
<evidence type="ECO:0000313" key="4">
    <source>
        <dbReference type="EMBL" id="PIV02069.1"/>
    </source>
</evidence>
<dbReference type="PANTHER" id="PTHR43793">
    <property type="entry name" value="FAD SYNTHASE"/>
    <property type="match status" value="1"/>
</dbReference>
<protein>
    <recommendedName>
        <fullName evidence="3">Cytidyltransferase-like domain-containing protein</fullName>
    </recommendedName>
</protein>
<feature type="domain" description="Cytidyltransferase-like" evidence="3">
    <location>
        <begin position="27"/>
        <end position="159"/>
    </location>
</feature>
<accession>A0A2M7BG58</accession>
<gene>
    <name evidence="4" type="ORF">COS55_00585</name>
</gene>
<comment type="caution">
    <text evidence="4">The sequence shown here is derived from an EMBL/GenBank/DDBJ whole genome shotgun (WGS) entry which is preliminary data.</text>
</comment>
<dbReference type="Gene3D" id="3.40.50.620">
    <property type="entry name" value="HUPs"/>
    <property type="match status" value="1"/>
</dbReference>